<proteinExistence type="predicted"/>
<organism evidence="2">
    <name type="scientific">Mesocestoides corti</name>
    <name type="common">Flatworm</name>
    <dbReference type="NCBI Taxonomy" id="53468"/>
    <lineage>
        <taxon>Eukaryota</taxon>
        <taxon>Metazoa</taxon>
        <taxon>Spiralia</taxon>
        <taxon>Lophotrochozoa</taxon>
        <taxon>Platyhelminthes</taxon>
        <taxon>Cestoda</taxon>
        <taxon>Eucestoda</taxon>
        <taxon>Cyclophyllidea</taxon>
        <taxon>Mesocestoididae</taxon>
        <taxon>Mesocestoides</taxon>
    </lineage>
</organism>
<accession>A0A5K3G0M1</accession>
<feature type="region of interest" description="Disordered" evidence="1">
    <location>
        <begin position="1"/>
        <end position="36"/>
    </location>
</feature>
<dbReference type="AlphaFoldDB" id="A0A5K3G0M1"/>
<reference evidence="2" key="1">
    <citation type="submission" date="2019-11" db="UniProtKB">
        <authorList>
            <consortium name="WormBaseParasite"/>
        </authorList>
    </citation>
    <scope>IDENTIFICATION</scope>
</reference>
<protein>
    <submittedName>
        <fullName evidence="2">DEK_C domain-containing protein</fullName>
    </submittedName>
</protein>
<dbReference type="WBParaSite" id="MCU_013604-RA">
    <property type="protein sequence ID" value="MCU_013604-RA"/>
    <property type="gene ID" value="MCU_013604"/>
</dbReference>
<sequence>MLGVATITPPATKRMPAKRRVVHRGPYEDALPDRPATTTTVTLSELASEVSNVLLHPDNDFPYDQLKAAILKRTQLTTSERITQLHAQILRKIRQLSNNEPL</sequence>
<evidence type="ECO:0000256" key="1">
    <source>
        <dbReference type="SAM" id="MobiDB-lite"/>
    </source>
</evidence>
<evidence type="ECO:0000313" key="2">
    <source>
        <dbReference type="WBParaSite" id="MCU_013604-RA"/>
    </source>
</evidence>
<name>A0A5K3G0M1_MESCO</name>